<dbReference type="SUPFAM" id="SSF53756">
    <property type="entry name" value="UDP-Glycosyltransferase/glycogen phosphorylase"/>
    <property type="match status" value="1"/>
</dbReference>
<dbReference type="GO" id="GO:0005829">
    <property type="term" value="C:cytosol"/>
    <property type="evidence" value="ECO:0007669"/>
    <property type="project" value="TreeGrafter"/>
</dbReference>
<dbReference type="GO" id="GO:0009244">
    <property type="term" value="P:lipopolysaccharide core region biosynthetic process"/>
    <property type="evidence" value="ECO:0007669"/>
    <property type="project" value="TreeGrafter"/>
</dbReference>
<dbReference type="GO" id="GO:0008713">
    <property type="term" value="F:ADP-heptose-lipopolysaccharide heptosyltransferase activity"/>
    <property type="evidence" value="ECO:0007669"/>
    <property type="project" value="TreeGrafter"/>
</dbReference>
<dbReference type="Pfam" id="PF01075">
    <property type="entry name" value="Glyco_transf_9"/>
    <property type="match status" value="1"/>
</dbReference>
<dbReference type="AlphaFoldDB" id="Q0YNZ1"/>
<organism evidence="3 4">
    <name type="scientific">Chlorobium ferrooxidans DSM 13031</name>
    <dbReference type="NCBI Taxonomy" id="377431"/>
    <lineage>
        <taxon>Bacteria</taxon>
        <taxon>Pseudomonadati</taxon>
        <taxon>Chlorobiota</taxon>
        <taxon>Chlorobiia</taxon>
        <taxon>Chlorobiales</taxon>
        <taxon>Chlorobiaceae</taxon>
        <taxon>Chlorobium/Pelodictyon group</taxon>
        <taxon>Chlorobium</taxon>
    </lineage>
</organism>
<dbReference type="Gene3D" id="3.40.50.2000">
    <property type="entry name" value="Glycogen Phosphorylase B"/>
    <property type="match status" value="2"/>
</dbReference>
<evidence type="ECO:0000256" key="1">
    <source>
        <dbReference type="ARBA" id="ARBA00022676"/>
    </source>
</evidence>
<reference evidence="3 4" key="2">
    <citation type="submission" date="2006-07" db="EMBL/GenBank/DDBJ databases">
        <title>Sequencing of the draft genome and assembly of Chlorobium ferroxidans DSM 13031.</title>
        <authorList>
            <consortium name="US DOE Joint Genome Institute (JGI-PGF)"/>
            <person name="Copeland A."/>
            <person name="Lucas S."/>
            <person name="Lapidus A."/>
            <person name="Barry K."/>
            <person name="Glavina del Rio T."/>
            <person name="Dalin E."/>
            <person name="Tice H."/>
            <person name="Bruce D."/>
            <person name="Pitluck S."/>
            <person name="Richardson P."/>
        </authorList>
    </citation>
    <scope>NUCLEOTIDE SEQUENCE [LARGE SCALE GENOMIC DNA]</scope>
    <source>
        <strain evidence="3 4">DSM 13031</strain>
    </source>
</reference>
<dbReference type="PANTHER" id="PTHR30160:SF1">
    <property type="entry name" value="LIPOPOLYSACCHARIDE 1,2-N-ACETYLGLUCOSAMINETRANSFERASE-RELATED"/>
    <property type="match status" value="1"/>
</dbReference>
<proteinExistence type="predicted"/>
<dbReference type="InterPro" id="IPR051199">
    <property type="entry name" value="LPS_LOS_Heptosyltrfase"/>
</dbReference>
<dbReference type="Proteomes" id="UP000004162">
    <property type="component" value="Unassembled WGS sequence"/>
</dbReference>
<dbReference type="CDD" id="cd03789">
    <property type="entry name" value="GT9_LPS_heptosyltransferase"/>
    <property type="match status" value="1"/>
</dbReference>
<evidence type="ECO:0000313" key="3">
    <source>
        <dbReference type="EMBL" id="EAT58016.1"/>
    </source>
</evidence>
<evidence type="ECO:0000313" key="4">
    <source>
        <dbReference type="Proteomes" id="UP000004162"/>
    </source>
</evidence>
<accession>Q0YNZ1</accession>
<dbReference type="PANTHER" id="PTHR30160">
    <property type="entry name" value="TETRAACYLDISACCHARIDE 4'-KINASE-RELATED"/>
    <property type="match status" value="1"/>
</dbReference>
<protein>
    <submittedName>
        <fullName evidence="3">Glycosyl transferase, family 9</fullName>
    </submittedName>
</protein>
<keyword evidence="4" id="KW-1185">Reference proteome</keyword>
<keyword evidence="2 3" id="KW-0808">Transferase</keyword>
<evidence type="ECO:0000256" key="2">
    <source>
        <dbReference type="ARBA" id="ARBA00022679"/>
    </source>
</evidence>
<comment type="caution">
    <text evidence="3">The sequence shown here is derived from an EMBL/GenBank/DDBJ whole genome shotgun (WGS) entry which is preliminary data.</text>
</comment>
<keyword evidence="1" id="KW-0328">Glycosyltransferase</keyword>
<name>Q0YNZ1_9CHLB</name>
<sequence>MSSSNRLIALLRSFRVQFLPNQNRVIKPGGSSGRNRMSVIKKILVIRLSSIGDIILTTPLLRRLNEAFPDAVIDYCTKAAFSTLLSSNPRISSHYTPEQPPFGAYDLIVDLQNNSRSRSLVRHLHAAKVVRYRKQNWKKWLLVQFKVNLYGKERHVVERYQDSLERFALPVDRKGCELYPSAEERGFAESFFITDQKTLALCFGAKHYTKRYPPERFAELLGLLLKEESLQVLLLGGEEDAPQASGIMHSLPDHYRKKVVNLSGNCSLMQTAAILERCDAVLCNDTGLMHMASAFGKKLFVLFGSSSSAFGFLPYHAPFDLFEVSGLRCRPCSHIGRERCPRGHFRCMNELSARDIASRILDYFRQAEL</sequence>
<dbReference type="InterPro" id="IPR002201">
    <property type="entry name" value="Glyco_trans_9"/>
</dbReference>
<gene>
    <name evidence="3" type="ORF">CferDRAFT_0023</name>
</gene>
<dbReference type="EMBL" id="AASE01000042">
    <property type="protein sequence ID" value="EAT58016.1"/>
    <property type="molecule type" value="Genomic_DNA"/>
</dbReference>
<reference evidence="3 4" key="1">
    <citation type="submission" date="2006-07" db="EMBL/GenBank/DDBJ databases">
        <title>Annotation of the draft genome assembly of Chlorobium ferroxidans DSM 13031.</title>
        <authorList>
            <consortium name="US DOE Joint Genome Institute (JGI-ORNL)"/>
            <person name="Larimer F."/>
            <person name="Land M."/>
            <person name="Hauser L."/>
        </authorList>
    </citation>
    <scope>NUCLEOTIDE SEQUENCE [LARGE SCALE GENOMIC DNA]</scope>
    <source>
        <strain evidence="3 4">DSM 13031</strain>
    </source>
</reference>